<evidence type="ECO:0000259" key="3">
    <source>
        <dbReference type="Pfam" id="PF05448"/>
    </source>
</evidence>
<dbReference type="Pfam" id="PF05448">
    <property type="entry name" value="AXE1"/>
    <property type="match status" value="1"/>
</dbReference>
<feature type="domain" description="Acetyl xylan esterase" evidence="3">
    <location>
        <begin position="1"/>
        <end position="323"/>
    </location>
</feature>
<organism evidence="4 5">
    <name type="scientific">Arthrobacter cheniae</name>
    <dbReference type="NCBI Taxonomy" id="1258888"/>
    <lineage>
        <taxon>Bacteria</taxon>
        <taxon>Bacillati</taxon>
        <taxon>Actinomycetota</taxon>
        <taxon>Actinomycetes</taxon>
        <taxon>Micrococcales</taxon>
        <taxon>Micrococcaceae</taxon>
        <taxon>Arthrobacter</taxon>
    </lineage>
</organism>
<feature type="active site" description="Nucleophile" evidence="1">
    <location>
        <position position="186"/>
    </location>
</feature>
<sequence length="327" mass="35530">MPHFDLPLAELRRYLPERDEPADYDAFWDRTLSEQRAHATSPVFEEVDAGYSQLVTEDVTFAGFDGQPVKAWLLRPRHVRGPLPTVITYIGYGGGRGLLGEWTGLPSAGFAHFVMDLRGQGSGHRTGDTGDGPLTGPHHGGFLTLGIADPDTYYYRRLFMDAVHAVEAAQQHPAVDPARIVLSGGSQGGGITLAAAALTQRVNDTPPVGAIVDVPFLAHVRHATEIVATAPYSEIVNYLGTRRNDVEAVFRTLSYFDGVNFAARSTMPAMFSVGLLDDVCPPSCVFAAHNHYAGPARMKVYPYNGHEQGGAFQDVEHLAFIRELIGD</sequence>
<feature type="binding site" evidence="2">
    <location>
        <position position="92"/>
    </location>
    <ligand>
        <name>substrate</name>
    </ligand>
</feature>
<gene>
    <name evidence="4" type="ORF">D6T63_13100</name>
</gene>
<dbReference type="OrthoDB" id="9770528at2"/>
<feature type="active site" description="Charge relay system" evidence="1">
    <location>
        <position position="277"/>
    </location>
</feature>
<dbReference type="RefSeq" id="WP_120149486.1">
    <property type="nucleotide sequence ID" value="NZ_QZVT01000006.1"/>
</dbReference>
<dbReference type="InterPro" id="IPR008391">
    <property type="entry name" value="AXE1_dom"/>
</dbReference>
<keyword evidence="5" id="KW-1185">Reference proteome</keyword>
<comment type="caution">
    <text evidence="4">The sequence shown here is derived from an EMBL/GenBank/DDBJ whole genome shotgun (WGS) entry which is preliminary data.</text>
</comment>
<evidence type="ECO:0000256" key="1">
    <source>
        <dbReference type="PIRSR" id="PIRSR639069-1"/>
    </source>
</evidence>
<dbReference type="InterPro" id="IPR029058">
    <property type="entry name" value="AB_hydrolase_fold"/>
</dbReference>
<dbReference type="GO" id="GO:0052689">
    <property type="term" value="F:carboxylic ester hydrolase activity"/>
    <property type="evidence" value="ECO:0007669"/>
    <property type="project" value="TreeGrafter"/>
</dbReference>
<feature type="active site" description="Charge relay system" evidence="1">
    <location>
        <position position="306"/>
    </location>
</feature>
<evidence type="ECO:0000313" key="4">
    <source>
        <dbReference type="EMBL" id="RJT78441.1"/>
    </source>
</evidence>
<evidence type="ECO:0000313" key="5">
    <source>
        <dbReference type="Proteomes" id="UP000272560"/>
    </source>
</evidence>
<dbReference type="PANTHER" id="PTHR40111">
    <property type="entry name" value="CEPHALOSPORIN-C DEACETYLASE"/>
    <property type="match status" value="1"/>
</dbReference>
<reference evidence="4 5" key="1">
    <citation type="submission" date="2018-09" db="EMBL/GenBank/DDBJ databases">
        <title>Novel species of Arthrobacter.</title>
        <authorList>
            <person name="Liu Q."/>
            <person name="Xin Y.-H."/>
        </authorList>
    </citation>
    <scope>NUCLEOTIDE SEQUENCE [LARGE SCALE GENOMIC DNA]</scope>
    <source>
        <strain evidence="4 5">Hz2</strain>
    </source>
</reference>
<dbReference type="Proteomes" id="UP000272560">
    <property type="component" value="Unassembled WGS sequence"/>
</dbReference>
<proteinExistence type="predicted"/>
<protein>
    <submittedName>
        <fullName evidence="4">Acetylxylan esterase</fullName>
    </submittedName>
</protein>
<accession>A0A3A5M9K6</accession>
<dbReference type="PANTHER" id="PTHR40111:SF1">
    <property type="entry name" value="CEPHALOSPORIN-C DEACETYLASE"/>
    <property type="match status" value="1"/>
</dbReference>
<dbReference type="Gene3D" id="3.40.50.1820">
    <property type="entry name" value="alpha/beta hydrolase"/>
    <property type="match status" value="1"/>
</dbReference>
<evidence type="ECO:0000256" key="2">
    <source>
        <dbReference type="PIRSR" id="PIRSR639069-2"/>
    </source>
</evidence>
<name>A0A3A5M9K6_9MICC</name>
<dbReference type="GO" id="GO:0005976">
    <property type="term" value="P:polysaccharide metabolic process"/>
    <property type="evidence" value="ECO:0007669"/>
    <property type="project" value="TreeGrafter"/>
</dbReference>
<dbReference type="SUPFAM" id="SSF53474">
    <property type="entry name" value="alpha/beta-Hydrolases"/>
    <property type="match status" value="1"/>
</dbReference>
<dbReference type="InterPro" id="IPR039069">
    <property type="entry name" value="CE7"/>
</dbReference>
<dbReference type="AlphaFoldDB" id="A0A3A5M9K6"/>
<dbReference type="EMBL" id="QZVT01000006">
    <property type="protein sequence ID" value="RJT78441.1"/>
    <property type="molecule type" value="Genomic_DNA"/>
</dbReference>